<dbReference type="RefSeq" id="WP_109358484.1">
    <property type="nucleotide sequence ID" value="NZ_QFRJ01000002.1"/>
</dbReference>
<dbReference type="EMBL" id="QFRJ01000002">
    <property type="protein sequence ID" value="PWH86373.1"/>
    <property type="molecule type" value="Genomic_DNA"/>
</dbReference>
<dbReference type="InterPro" id="IPR005632">
    <property type="entry name" value="Chaperone_Skp"/>
</dbReference>
<gene>
    <name evidence="2" type="ORF">DIT68_03790</name>
</gene>
<evidence type="ECO:0000313" key="3">
    <source>
        <dbReference type="Proteomes" id="UP000245370"/>
    </source>
</evidence>
<dbReference type="AlphaFoldDB" id="A0A2U2XF32"/>
<dbReference type="Proteomes" id="UP000245370">
    <property type="component" value="Unassembled WGS sequence"/>
</dbReference>
<dbReference type="SMART" id="SM00935">
    <property type="entry name" value="OmpH"/>
    <property type="match status" value="1"/>
</dbReference>
<dbReference type="SUPFAM" id="SSF111384">
    <property type="entry name" value="OmpH-like"/>
    <property type="match status" value="1"/>
</dbReference>
<evidence type="ECO:0008006" key="4">
    <source>
        <dbReference type="Google" id="ProtNLM"/>
    </source>
</evidence>
<proteinExistence type="predicted"/>
<keyword evidence="1" id="KW-0732">Signal</keyword>
<dbReference type="InterPro" id="IPR024930">
    <property type="entry name" value="Skp_dom_sf"/>
</dbReference>
<accession>A0A2U2XF32</accession>
<evidence type="ECO:0000313" key="2">
    <source>
        <dbReference type="EMBL" id="PWH86373.1"/>
    </source>
</evidence>
<dbReference type="Gene3D" id="3.30.910.20">
    <property type="entry name" value="Skp domain"/>
    <property type="match status" value="1"/>
</dbReference>
<name>A0A2U2XF32_9FLAO</name>
<dbReference type="PROSITE" id="PS51257">
    <property type="entry name" value="PROKAR_LIPOPROTEIN"/>
    <property type="match status" value="1"/>
</dbReference>
<comment type="caution">
    <text evidence="2">The sequence shown here is derived from an EMBL/GenBank/DDBJ whole genome shotgun (WGS) entry which is preliminary data.</text>
</comment>
<sequence>MRRFFSIAILGLSASLLAASCGDDNSSKAADNEVVTPVEKKQMGEGSTGIAMAFYYQDSIATQFGFYKEVDSMIRAKELNFQKELEAKYRAYQAYEADIQKKMQNNEITGYQIEEIQQTAMQKQQSIQQFEQQRGAALQNESMKYQTALMNKIAEAGKEFSNKKEIDLLFFYQKGGQITFINNAYDVTDEFIKYLNKREEDLMSGFEDEVDALEAEDLN</sequence>
<feature type="chain" id="PRO_5015458626" description="Outer membrane chaperone Skp" evidence="1">
    <location>
        <begin position="19"/>
        <end position="219"/>
    </location>
</feature>
<feature type="signal peptide" evidence="1">
    <location>
        <begin position="1"/>
        <end position="18"/>
    </location>
</feature>
<reference evidence="2 3" key="1">
    <citation type="submission" date="2018-05" db="EMBL/GenBank/DDBJ databases">
        <title>Brumimicrobium oceani sp. nov., isolated from coastal sediment.</title>
        <authorList>
            <person name="Kou Y."/>
        </authorList>
    </citation>
    <scope>NUCLEOTIDE SEQUENCE [LARGE SCALE GENOMIC DNA]</scope>
    <source>
        <strain evidence="2 3">C305</strain>
    </source>
</reference>
<protein>
    <recommendedName>
        <fullName evidence="4">Outer membrane chaperone Skp</fullName>
    </recommendedName>
</protein>
<dbReference type="OrthoDB" id="1493259at2"/>
<dbReference type="GO" id="GO:0051082">
    <property type="term" value="F:unfolded protein binding"/>
    <property type="evidence" value="ECO:0007669"/>
    <property type="project" value="InterPro"/>
</dbReference>
<dbReference type="Pfam" id="PF03938">
    <property type="entry name" value="OmpH"/>
    <property type="match status" value="1"/>
</dbReference>
<keyword evidence="3" id="KW-1185">Reference proteome</keyword>
<organism evidence="2 3">
    <name type="scientific">Brumimicrobium oceani</name>
    <dbReference type="NCBI Taxonomy" id="2100725"/>
    <lineage>
        <taxon>Bacteria</taxon>
        <taxon>Pseudomonadati</taxon>
        <taxon>Bacteroidota</taxon>
        <taxon>Flavobacteriia</taxon>
        <taxon>Flavobacteriales</taxon>
        <taxon>Crocinitomicaceae</taxon>
        <taxon>Brumimicrobium</taxon>
    </lineage>
</organism>
<reference evidence="2 3" key="2">
    <citation type="submission" date="2018-05" db="EMBL/GenBank/DDBJ databases">
        <authorList>
            <person name="Lanie J.A."/>
            <person name="Ng W.-L."/>
            <person name="Kazmierczak K.M."/>
            <person name="Andrzejewski T.M."/>
            <person name="Davidsen T.M."/>
            <person name="Wayne K.J."/>
            <person name="Tettelin H."/>
            <person name="Glass J.I."/>
            <person name="Rusch D."/>
            <person name="Podicherti R."/>
            <person name="Tsui H.-C.T."/>
            <person name="Winkler M.E."/>
        </authorList>
    </citation>
    <scope>NUCLEOTIDE SEQUENCE [LARGE SCALE GENOMIC DNA]</scope>
    <source>
        <strain evidence="2 3">C305</strain>
    </source>
</reference>
<evidence type="ECO:0000256" key="1">
    <source>
        <dbReference type="SAM" id="SignalP"/>
    </source>
</evidence>